<feature type="active site" description="Nucleophile" evidence="5">
    <location>
        <position position="155"/>
    </location>
</feature>
<dbReference type="GO" id="GO:0033916">
    <property type="term" value="F:beta-agarase activity"/>
    <property type="evidence" value="ECO:0007669"/>
    <property type="project" value="InterPro"/>
</dbReference>
<sequence length="298" mass="34339">MEDTQELSLKSYPYYDSYAVKNLPAPPTGKTWEFVPAYSDEFHGPNLNESKWIPKIATWKGRVPGFFVSDNVSIVDDKLVLSNTWLDTPIWDNGNKYTIGCAAVMSKNSELIYPCYTEVSMKASDVPLSSTFWLMAGSSKKYPNDYNCQYSYTTEIDVIETVGGPYSWDSDIKSFATQMKSNTHFRTRPCNGGSETFHSIHPNAKNLGFTTQSGYHTYGIYWINAEKCNIYVDHKYFYSINFYKDLKNNPFDLTMGLRMVTETYDWLKHPSKDMLKNNPENAKTHYDFVRTYKLVNSK</sequence>
<gene>
    <name evidence="7" type="ORF">BZG02_14000</name>
</gene>
<organism evidence="7 8">
    <name type="scientific">Labilibaculum filiforme</name>
    <dbReference type="NCBI Taxonomy" id="1940526"/>
    <lineage>
        <taxon>Bacteria</taxon>
        <taxon>Pseudomonadati</taxon>
        <taxon>Bacteroidota</taxon>
        <taxon>Bacteroidia</taxon>
        <taxon>Marinilabiliales</taxon>
        <taxon>Marinifilaceae</taxon>
        <taxon>Labilibaculum</taxon>
    </lineage>
</organism>
<evidence type="ECO:0000313" key="8">
    <source>
        <dbReference type="Proteomes" id="UP000233535"/>
    </source>
</evidence>
<feature type="domain" description="GH16" evidence="6">
    <location>
        <begin position="18"/>
        <end position="297"/>
    </location>
</feature>
<dbReference type="PIRSF" id="PIRSF001097">
    <property type="entry name" value="Agarase"/>
    <property type="match status" value="1"/>
</dbReference>
<evidence type="ECO:0000259" key="6">
    <source>
        <dbReference type="PROSITE" id="PS51762"/>
    </source>
</evidence>
<comment type="similarity">
    <text evidence="1">Belongs to the glycosyl hydrolase 16 family.</text>
</comment>
<keyword evidence="4" id="KW-0326">Glycosidase</keyword>
<dbReference type="Gene3D" id="2.60.120.200">
    <property type="match status" value="1"/>
</dbReference>
<evidence type="ECO:0000256" key="5">
    <source>
        <dbReference type="PIRSR" id="PIRSR001097-50"/>
    </source>
</evidence>
<evidence type="ECO:0000313" key="7">
    <source>
        <dbReference type="EMBL" id="PKQ62047.1"/>
    </source>
</evidence>
<accession>A0A2N3HVH9</accession>
<dbReference type="GO" id="GO:0005975">
    <property type="term" value="P:carbohydrate metabolic process"/>
    <property type="evidence" value="ECO:0007669"/>
    <property type="project" value="InterPro"/>
</dbReference>
<evidence type="ECO:0000256" key="3">
    <source>
        <dbReference type="ARBA" id="ARBA00022801"/>
    </source>
</evidence>
<comment type="caution">
    <text evidence="7">The sequence shown here is derived from an EMBL/GenBank/DDBJ whole genome shotgun (WGS) entry which is preliminary data.</text>
</comment>
<feature type="active site" description="Proton donor" evidence="5">
    <location>
        <position position="160"/>
    </location>
</feature>
<dbReference type="PROSITE" id="PS51762">
    <property type="entry name" value="GH16_2"/>
    <property type="match status" value="1"/>
</dbReference>
<evidence type="ECO:0000256" key="2">
    <source>
        <dbReference type="ARBA" id="ARBA00022729"/>
    </source>
</evidence>
<keyword evidence="2" id="KW-0732">Signal</keyword>
<dbReference type="InterPro" id="IPR000757">
    <property type="entry name" value="Beta-glucanase-like"/>
</dbReference>
<dbReference type="InterPro" id="IPR016287">
    <property type="entry name" value="Beta_agarase"/>
</dbReference>
<dbReference type="Pfam" id="PF00722">
    <property type="entry name" value="Glyco_hydro_16"/>
    <property type="match status" value="1"/>
</dbReference>
<keyword evidence="8" id="KW-1185">Reference proteome</keyword>
<dbReference type="InterPro" id="IPR013320">
    <property type="entry name" value="ConA-like_dom_sf"/>
</dbReference>
<keyword evidence="3" id="KW-0378">Hydrolase</keyword>
<dbReference type="Proteomes" id="UP000233535">
    <property type="component" value="Unassembled WGS sequence"/>
</dbReference>
<dbReference type="SUPFAM" id="SSF49899">
    <property type="entry name" value="Concanavalin A-like lectins/glucanases"/>
    <property type="match status" value="1"/>
</dbReference>
<protein>
    <recommendedName>
        <fullName evidence="6">GH16 domain-containing protein</fullName>
    </recommendedName>
</protein>
<dbReference type="EMBL" id="MVDD01000010">
    <property type="protein sequence ID" value="PKQ62047.1"/>
    <property type="molecule type" value="Genomic_DNA"/>
</dbReference>
<evidence type="ECO:0000256" key="4">
    <source>
        <dbReference type="ARBA" id="ARBA00023295"/>
    </source>
</evidence>
<proteinExistence type="inferred from homology"/>
<evidence type="ECO:0000256" key="1">
    <source>
        <dbReference type="ARBA" id="ARBA00006865"/>
    </source>
</evidence>
<dbReference type="AlphaFoldDB" id="A0A2N3HVH9"/>
<name>A0A2N3HVH9_9BACT</name>
<reference evidence="7 8" key="1">
    <citation type="journal article" date="2017" name="Front. Microbiol.">
        <title>Labilibaculum manganireducens gen. nov., sp. nov. and Labilibaculum filiforme sp. nov., Novel Bacteroidetes Isolated from Subsurface Sediments of the Baltic Sea.</title>
        <authorList>
            <person name="Vandieken V."/>
            <person name="Marshall I.P."/>
            <person name="Niemann H."/>
            <person name="Engelen B."/>
            <person name="Cypionka H."/>
        </authorList>
    </citation>
    <scope>NUCLEOTIDE SEQUENCE [LARGE SCALE GENOMIC DNA]</scope>
    <source>
        <strain evidence="7 8">59.16B</strain>
    </source>
</reference>